<evidence type="ECO:0000256" key="7">
    <source>
        <dbReference type="ARBA" id="ARBA00022840"/>
    </source>
</evidence>
<keyword evidence="10" id="KW-0472">Membrane</keyword>
<evidence type="ECO:0000256" key="4">
    <source>
        <dbReference type="ARBA" id="ARBA00022475"/>
    </source>
</evidence>
<evidence type="ECO:0000256" key="6">
    <source>
        <dbReference type="ARBA" id="ARBA00022741"/>
    </source>
</evidence>
<dbReference type="PROSITE" id="PS00211">
    <property type="entry name" value="ABC_TRANSPORTER_1"/>
    <property type="match status" value="1"/>
</dbReference>
<dbReference type="SMART" id="SM00382">
    <property type="entry name" value="AAA"/>
    <property type="match status" value="1"/>
</dbReference>
<dbReference type="FunFam" id="3.40.50.300:FF:000134">
    <property type="entry name" value="Iron-enterobactin ABC transporter ATP-binding protein"/>
    <property type="match status" value="1"/>
</dbReference>
<evidence type="ECO:0000256" key="1">
    <source>
        <dbReference type="ARBA" id="ARBA00004202"/>
    </source>
</evidence>
<keyword evidence="6" id="KW-0547">Nucleotide-binding</keyword>
<dbReference type="InterPro" id="IPR003439">
    <property type="entry name" value="ABC_transporter-like_ATP-bd"/>
</dbReference>
<dbReference type="GO" id="GO:0005524">
    <property type="term" value="F:ATP binding"/>
    <property type="evidence" value="ECO:0007669"/>
    <property type="project" value="UniProtKB-KW"/>
</dbReference>
<keyword evidence="9" id="KW-0406">Ion transport</keyword>
<evidence type="ECO:0000313" key="13">
    <source>
        <dbReference type="Proteomes" id="UP000461670"/>
    </source>
</evidence>
<keyword evidence="8" id="KW-0408">Iron</keyword>
<comment type="similarity">
    <text evidence="2">Belongs to the ABC transporter superfamily.</text>
</comment>
<keyword evidence="4" id="KW-1003">Cell membrane</keyword>
<keyword evidence="7 12" id="KW-0067">ATP-binding</keyword>
<dbReference type="Gene3D" id="3.40.50.300">
    <property type="entry name" value="P-loop containing nucleotide triphosphate hydrolases"/>
    <property type="match status" value="1"/>
</dbReference>
<feature type="domain" description="ABC transporter" evidence="11">
    <location>
        <begin position="9"/>
        <end position="245"/>
    </location>
</feature>
<dbReference type="SUPFAM" id="SSF52540">
    <property type="entry name" value="P-loop containing nucleoside triphosphate hydrolases"/>
    <property type="match status" value="1"/>
</dbReference>
<evidence type="ECO:0000256" key="8">
    <source>
        <dbReference type="ARBA" id="ARBA00023004"/>
    </source>
</evidence>
<sequence>MNASTPPPLEGRALTVRYDGRTVLDGLDLHLPAGAVTILVGRNGCGKSTLLKSFARLLRPHGGHVLLHGADLHRKHTTQIARELAILPQGPAAPDDLSVEQLVRLGRYSHQGWLQTWSREDQHVVERVLAETGLQGLRARAVETLSGGQRQRAWIAMALAQDTPVLLLDEPTTYLDLAHQVDVLDLLAQLNARHGTTIAMVLHDLNLACRYAHHLVALRDGRVFAQGAPSAIVNEAMVQSVFGLDCHVMADPVHHTPLCIPRSRHTPDAAWARQA</sequence>
<dbReference type="AlphaFoldDB" id="A0A7V8JRH3"/>
<organism evidence="12 13">
    <name type="scientific">Paracidovorax wautersii</name>
    <dbReference type="NCBI Taxonomy" id="1177982"/>
    <lineage>
        <taxon>Bacteria</taxon>
        <taxon>Pseudomonadati</taxon>
        <taxon>Pseudomonadota</taxon>
        <taxon>Betaproteobacteria</taxon>
        <taxon>Burkholderiales</taxon>
        <taxon>Comamonadaceae</taxon>
        <taxon>Paracidovorax</taxon>
    </lineage>
</organism>
<reference evidence="13" key="1">
    <citation type="journal article" date="2020" name="MBio">
        <title>Horizontal gene transfer to a defensive symbiont with a reduced genome amongst a multipartite beetle microbiome.</title>
        <authorList>
            <person name="Waterworth S.C."/>
            <person name="Florez L.V."/>
            <person name="Rees E.R."/>
            <person name="Hertweck C."/>
            <person name="Kaltenpoth M."/>
            <person name="Kwan J.C."/>
        </authorList>
    </citation>
    <scope>NUCLEOTIDE SEQUENCE [LARGE SCALE GENOMIC DNA]</scope>
</reference>
<dbReference type="GO" id="GO:0006826">
    <property type="term" value="P:iron ion transport"/>
    <property type="evidence" value="ECO:0007669"/>
    <property type="project" value="UniProtKB-KW"/>
</dbReference>
<evidence type="ECO:0000313" key="12">
    <source>
        <dbReference type="EMBL" id="KAF1023340.1"/>
    </source>
</evidence>
<dbReference type="EMBL" id="WNDQ01000005">
    <property type="protein sequence ID" value="KAF1023340.1"/>
    <property type="molecule type" value="Genomic_DNA"/>
</dbReference>
<accession>A0A7V8JRH3</accession>
<dbReference type="InterPro" id="IPR017871">
    <property type="entry name" value="ABC_transporter-like_CS"/>
</dbReference>
<dbReference type="InterPro" id="IPR051535">
    <property type="entry name" value="Siderophore_ABC-ATPase"/>
</dbReference>
<name>A0A7V8JRH3_9BURK</name>
<evidence type="ECO:0000256" key="2">
    <source>
        <dbReference type="ARBA" id="ARBA00005417"/>
    </source>
</evidence>
<dbReference type="CDD" id="cd03214">
    <property type="entry name" value="ABC_Iron-Siderophores_B12_Hemin"/>
    <property type="match status" value="1"/>
</dbReference>
<dbReference type="PANTHER" id="PTHR42771:SF2">
    <property type="entry name" value="IRON(3+)-HYDROXAMATE IMPORT ATP-BINDING PROTEIN FHUC"/>
    <property type="match status" value="1"/>
</dbReference>
<protein>
    <submittedName>
        <fullName evidence="12">Putative siderophore transport system ATP-binding protein YusV</fullName>
    </submittedName>
</protein>
<keyword evidence="3" id="KW-0813">Transport</keyword>
<dbReference type="InterPro" id="IPR027417">
    <property type="entry name" value="P-loop_NTPase"/>
</dbReference>
<keyword evidence="5" id="KW-0410">Iron transport</keyword>
<proteinExistence type="inferred from homology"/>
<gene>
    <name evidence="12" type="primary">yusV</name>
    <name evidence="12" type="ORF">GAK30_00543</name>
</gene>
<comment type="caution">
    <text evidence="12">The sequence shown here is derived from an EMBL/GenBank/DDBJ whole genome shotgun (WGS) entry which is preliminary data.</text>
</comment>
<evidence type="ECO:0000256" key="10">
    <source>
        <dbReference type="ARBA" id="ARBA00023136"/>
    </source>
</evidence>
<dbReference type="PROSITE" id="PS50893">
    <property type="entry name" value="ABC_TRANSPORTER_2"/>
    <property type="match status" value="1"/>
</dbReference>
<comment type="subcellular location">
    <subcellularLocation>
        <location evidence="1">Cell membrane</location>
        <topology evidence="1">Peripheral membrane protein</topology>
    </subcellularLocation>
</comment>
<dbReference type="Proteomes" id="UP000461670">
    <property type="component" value="Unassembled WGS sequence"/>
</dbReference>
<dbReference type="InterPro" id="IPR003593">
    <property type="entry name" value="AAA+_ATPase"/>
</dbReference>
<dbReference type="Pfam" id="PF00005">
    <property type="entry name" value="ABC_tran"/>
    <property type="match status" value="1"/>
</dbReference>
<dbReference type="GO" id="GO:0016887">
    <property type="term" value="F:ATP hydrolysis activity"/>
    <property type="evidence" value="ECO:0007669"/>
    <property type="project" value="InterPro"/>
</dbReference>
<dbReference type="PANTHER" id="PTHR42771">
    <property type="entry name" value="IRON(3+)-HYDROXAMATE IMPORT ATP-BINDING PROTEIN FHUC"/>
    <property type="match status" value="1"/>
</dbReference>
<evidence type="ECO:0000256" key="9">
    <source>
        <dbReference type="ARBA" id="ARBA00023065"/>
    </source>
</evidence>
<evidence type="ECO:0000256" key="5">
    <source>
        <dbReference type="ARBA" id="ARBA00022496"/>
    </source>
</evidence>
<evidence type="ECO:0000259" key="11">
    <source>
        <dbReference type="PROSITE" id="PS50893"/>
    </source>
</evidence>
<dbReference type="GO" id="GO:0005886">
    <property type="term" value="C:plasma membrane"/>
    <property type="evidence" value="ECO:0007669"/>
    <property type="project" value="UniProtKB-SubCell"/>
</dbReference>
<evidence type="ECO:0000256" key="3">
    <source>
        <dbReference type="ARBA" id="ARBA00022448"/>
    </source>
</evidence>